<evidence type="ECO:0000313" key="3">
    <source>
        <dbReference type="Proteomes" id="UP000474296"/>
    </source>
</evidence>
<proteinExistence type="predicted"/>
<dbReference type="RefSeq" id="WP_164033472.1">
    <property type="nucleotide sequence ID" value="NZ_JAABOQ010000007.1"/>
</dbReference>
<evidence type="ECO:0000313" key="2">
    <source>
        <dbReference type="EMBL" id="NER18789.1"/>
    </source>
</evidence>
<name>A0A6M0CS95_9FLAO</name>
<reference evidence="2 3" key="1">
    <citation type="submission" date="2020-01" db="EMBL/GenBank/DDBJ databases">
        <title>Spongiivirga citrea KCTC 32990T.</title>
        <authorList>
            <person name="Wang G."/>
        </authorList>
    </citation>
    <scope>NUCLEOTIDE SEQUENCE [LARGE SCALE GENOMIC DNA]</scope>
    <source>
        <strain evidence="2 3">KCTC 32990</strain>
    </source>
</reference>
<comment type="caution">
    <text evidence="2">The sequence shown here is derived from an EMBL/GenBank/DDBJ whole genome shotgun (WGS) entry which is preliminary data.</text>
</comment>
<organism evidence="2 3">
    <name type="scientific">Spongiivirga citrea</name>
    <dbReference type="NCBI Taxonomy" id="1481457"/>
    <lineage>
        <taxon>Bacteria</taxon>
        <taxon>Pseudomonadati</taxon>
        <taxon>Bacteroidota</taxon>
        <taxon>Flavobacteriia</taxon>
        <taxon>Flavobacteriales</taxon>
        <taxon>Flavobacteriaceae</taxon>
        <taxon>Spongiivirga</taxon>
    </lineage>
</organism>
<keyword evidence="3" id="KW-1185">Reference proteome</keyword>
<dbReference type="Proteomes" id="UP000474296">
    <property type="component" value="Unassembled WGS sequence"/>
</dbReference>
<evidence type="ECO:0000256" key="1">
    <source>
        <dbReference type="SAM" id="MobiDB-lite"/>
    </source>
</evidence>
<dbReference type="EMBL" id="JAABOQ010000007">
    <property type="protein sequence ID" value="NER18789.1"/>
    <property type="molecule type" value="Genomic_DNA"/>
</dbReference>
<feature type="region of interest" description="Disordered" evidence="1">
    <location>
        <begin position="194"/>
        <end position="228"/>
    </location>
</feature>
<evidence type="ECO:0008006" key="4">
    <source>
        <dbReference type="Google" id="ProtNLM"/>
    </source>
</evidence>
<dbReference type="AlphaFoldDB" id="A0A6M0CS95"/>
<accession>A0A6M0CS95</accession>
<gene>
    <name evidence="2" type="ORF">GWK10_16340</name>
</gene>
<protein>
    <recommendedName>
        <fullName evidence="4">Tetratricopeptide repeat protein</fullName>
    </recommendedName>
</protein>
<sequence length="319" mass="36681">MNISDFTYLLKEPDAINEDQTEAIESIIKQYPYFQAARAIFLKGLKNQESFRYNDQLKVTAAHSADRTVLFDFITSDAFKKPVISASLKEKDPMQIEVQAFEEVASEYTELSAEDKVVDKTISESTRITEKTVESQPEIEEEIVEVSKEIPTSKPETDVLEIDKPLEFDKNERFSFNQWLQLSSVKPIVREAAKSTEKEIEEPTRKIEETKTKVSAEEEKTPSSKSPSFEEKMALIDRFIENNPKIKPAKETIPMENLAEGNLVDRNELATETLAKVYLAQKKYKKAIQAYKILSLKYPEKNSFFADRIQEIKNIKKNN</sequence>